<dbReference type="Pfam" id="PF01494">
    <property type="entry name" value="FAD_binding_3"/>
    <property type="match status" value="1"/>
</dbReference>
<dbReference type="PANTHER" id="PTHR43004">
    <property type="entry name" value="TRK SYSTEM POTASSIUM UPTAKE PROTEIN"/>
    <property type="match status" value="1"/>
</dbReference>
<dbReference type="InterPro" id="IPR050641">
    <property type="entry name" value="RIFMO-like"/>
</dbReference>
<evidence type="ECO:0000313" key="8">
    <source>
        <dbReference type="Proteomes" id="UP000254476"/>
    </source>
</evidence>
<keyword evidence="3" id="KW-0274">FAD</keyword>
<reference evidence="6 8" key="2">
    <citation type="submission" date="2018-06" db="EMBL/GenBank/DDBJ databases">
        <authorList>
            <consortium name="Pathogen Informatics"/>
            <person name="Doyle S."/>
        </authorList>
    </citation>
    <scope>NUCLEOTIDE SEQUENCE [LARGE SCALE GENOMIC DNA]</scope>
    <source>
        <strain evidence="6 8">NCTC12388</strain>
    </source>
</reference>
<dbReference type="InterPro" id="IPR002938">
    <property type="entry name" value="FAD-bd"/>
</dbReference>
<sequence>MSAQVADVVIVGAGPVGLMCAYLGQLCGIHTVIVDKSEGPLKVGRADALNARTLQLLELVDLFDELYPLGKTCNTSSVWANGTFISRQSSWWEELEGCLHKHFLMLDQSYIEKLLDEKLKETAAAVKRSTAIINIELNKSGCLTTLSNGERIQSRYVIGADGARSFVRNHFEIPFEITRPQIIWAVIDGIIDTDFPKVPEIIVFQAATSDVAWIPREGEIDRFYVRMDTKDFSLNEAIDKINHAMQPHSLSFKKIVWFSQFSVKESVAENFFVHDRIFLAGDACHIHSVNGGQGLNTGLADAFNLMWKLYRVLYCGAPRELLQSYEDERKPVARDVIETSGELVRSTKYSLNGTHAQDYVKIIQRRAGNITGMGIRYGNLGLNGSRLFDFEVFNGIVKTRLYSLLDYMKFTLLLFGSCELDLKFPEFVSVIQIYPNQCQGNFWTNNIQYINQAILVRPDSYIQSSTSLENVESLVELARKINTNKVPSI</sequence>
<keyword evidence="6" id="KW-0560">Oxidoreductase</keyword>
<dbReference type="AlphaFoldDB" id="A0A378JG57"/>
<dbReference type="Proteomes" id="UP000254476">
    <property type="component" value="Unassembled WGS sequence"/>
</dbReference>
<evidence type="ECO:0000313" key="5">
    <source>
        <dbReference type="EMBL" id="KTD12060.1"/>
    </source>
</evidence>
<dbReference type="Gene3D" id="3.50.50.60">
    <property type="entry name" value="FAD/NAD(P)-binding domain"/>
    <property type="match status" value="1"/>
</dbReference>
<evidence type="ECO:0000259" key="4">
    <source>
        <dbReference type="Pfam" id="PF01494"/>
    </source>
</evidence>
<dbReference type="PRINTS" id="PR00420">
    <property type="entry name" value="RNGMNOXGNASE"/>
</dbReference>
<dbReference type="STRING" id="45066.Lgra_1518"/>
<dbReference type="EMBL" id="UGOB01000001">
    <property type="protein sequence ID" value="STX46336.1"/>
    <property type="molecule type" value="Genomic_DNA"/>
</dbReference>
<comment type="cofactor">
    <cofactor evidence="1">
        <name>FAD</name>
        <dbReference type="ChEBI" id="CHEBI:57692"/>
    </cofactor>
</comment>
<evidence type="ECO:0000256" key="1">
    <source>
        <dbReference type="ARBA" id="ARBA00001974"/>
    </source>
</evidence>
<dbReference type="NCBIfam" id="NF005531">
    <property type="entry name" value="PRK07190.1"/>
    <property type="match status" value="1"/>
</dbReference>
<dbReference type="GO" id="GO:0071949">
    <property type="term" value="F:FAD binding"/>
    <property type="evidence" value="ECO:0007669"/>
    <property type="project" value="InterPro"/>
</dbReference>
<dbReference type="PANTHER" id="PTHR43004:SF19">
    <property type="entry name" value="BINDING MONOOXYGENASE, PUTATIVE (JCVI)-RELATED"/>
    <property type="match status" value="1"/>
</dbReference>
<dbReference type="GO" id="GO:0008688">
    <property type="term" value="F:3-(3-hydroxyphenyl)propionate hydroxylase activity"/>
    <property type="evidence" value="ECO:0007669"/>
    <property type="project" value="UniProtKB-EC"/>
</dbReference>
<reference evidence="5 7" key="1">
    <citation type="submission" date="2015-11" db="EMBL/GenBank/DDBJ databases">
        <title>Genomic analysis of 38 Legionella species identifies large and diverse effector repertoires.</title>
        <authorList>
            <person name="Burstein D."/>
            <person name="Amaro F."/>
            <person name="Zusman T."/>
            <person name="Lifshitz Z."/>
            <person name="Cohen O."/>
            <person name="Gilbert J.A."/>
            <person name="Pupko T."/>
            <person name="Shuman H.A."/>
            <person name="Segal G."/>
        </authorList>
    </citation>
    <scope>NUCLEOTIDE SEQUENCE [LARGE SCALE GENOMIC DNA]</scope>
    <source>
        <strain evidence="5 7">Lyon 8420412</strain>
    </source>
</reference>
<evidence type="ECO:0000256" key="2">
    <source>
        <dbReference type="ARBA" id="ARBA00022630"/>
    </source>
</evidence>
<dbReference type="SUPFAM" id="SSF51905">
    <property type="entry name" value="FAD/NAD(P)-binding domain"/>
    <property type="match status" value="1"/>
</dbReference>
<evidence type="ECO:0000313" key="7">
    <source>
        <dbReference type="Proteomes" id="UP000054691"/>
    </source>
</evidence>
<dbReference type="EMBL" id="LNYE01000020">
    <property type="protein sequence ID" value="KTD12060.1"/>
    <property type="molecule type" value="Genomic_DNA"/>
</dbReference>
<dbReference type="Gene3D" id="3.30.9.10">
    <property type="entry name" value="D-Amino Acid Oxidase, subunit A, domain 2"/>
    <property type="match status" value="1"/>
</dbReference>
<dbReference type="SUPFAM" id="SSF54373">
    <property type="entry name" value="FAD-linked reductases, C-terminal domain"/>
    <property type="match status" value="1"/>
</dbReference>
<keyword evidence="6" id="KW-0503">Monooxygenase</keyword>
<dbReference type="OrthoDB" id="8672648at2"/>
<name>A0A378JG57_9GAMM</name>
<keyword evidence="7" id="KW-1185">Reference proteome</keyword>
<dbReference type="EC" id="1.14.13.-" evidence="6"/>
<dbReference type="InterPro" id="IPR036188">
    <property type="entry name" value="FAD/NAD-bd_sf"/>
</dbReference>
<accession>A0A378JG57</accession>
<protein>
    <submittedName>
        <fullName evidence="6">FAD monooxygenase</fullName>
        <ecNumber evidence="6">1.14.13.-</ecNumber>
        <ecNumber evidence="6">1.14.13.127</ecNumber>
    </submittedName>
</protein>
<dbReference type="EC" id="1.14.13.127" evidence="6"/>
<proteinExistence type="predicted"/>
<feature type="domain" description="FAD-binding" evidence="4">
    <location>
        <begin position="6"/>
        <end position="339"/>
    </location>
</feature>
<dbReference type="Proteomes" id="UP000054691">
    <property type="component" value="Unassembled WGS sequence"/>
</dbReference>
<keyword evidence="2" id="KW-0285">Flavoprotein</keyword>
<evidence type="ECO:0000256" key="3">
    <source>
        <dbReference type="ARBA" id="ARBA00022827"/>
    </source>
</evidence>
<gene>
    <name evidence="6" type="primary">mhpA</name>
    <name evidence="5" type="ORF">Lgra_1518</name>
    <name evidence="6" type="ORF">NCTC12388_03098</name>
</gene>
<evidence type="ECO:0000313" key="6">
    <source>
        <dbReference type="EMBL" id="STX46336.1"/>
    </source>
</evidence>
<organism evidence="6 8">
    <name type="scientific">Legionella gratiana</name>
    <dbReference type="NCBI Taxonomy" id="45066"/>
    <lineage>
        <taxon>Bacteria</taxon>
        <taxon>Pseudomonadati</taxon>
        <taxon>Pseudomonadota</taxon>
        <taxon>Gammaproteobacteria</taxon>
        <taxon>Legionellales</taxon>
        <taxon>Legionellaceae</taxon>
        <taxon>Legionella</taxon>
    </lineage>
</organism>
<dbReference type="RefSeq" id="WP_058498655.1">
    <property type="nucleotide sequence ID" value="NZ_CAAAHW010000007.1"/>
</dbReference>